<gene>
    <name evidence="3" type="ORF">ISG29_12855</name>
</gene>
<dbReference type="GO" id="GO:0003677">
    <property type="term" value="F:DNA binding"/>
    <property type="evidence" value="ECO:0007669"/>
    <property type="project" value="UniProtKB-KW"/>
</dbReference>
<keyword evidence="2" id="KW-0238">DNA-binding</keyword>
<proteinExistence type="predicted"/>
<dbReference type="InterPro" id="IPR044946">
    <property type="entry name" value="Restrct_endonuc_typeI_TRD_sf"/>
</dbReference>
<dbReference type="EMBL" id="JADIVZ010000006">
    <property type="protein sequence ID" value="MBF4162580.1"/>
    <property type="molecule type" value="Genomic_DNA"/>
</dbReference>
<dbReference type="SUPFAM" id="SSF116734">
    <property type="entry name" value="DNA methylase specificity domain"/>
    <property type="match status" value="2"/>
</dbReference>
<reference evidence="3" key="1">
    <citation type="submission" date="2020-11" db="EMBL/GenBank/DDBJ databases">
        <title>Nocardioides sp. CBS4Y-1, whole genome shotgun sequence.</title>
        <authorList>
            <person name="Tuo L."/>
        </authorList>
    </citation>
    <scope>NUCLEOTIDE SEQUENCE</scope>
    <source>
        <strain evidence="3">CBS4Y-1</strain>
    </source>
</reference>
<sequence>MTWSEIRLRRILTSSGGSWGVDPADGDVKMQCVRAADFDYRRLQTDVSRAPVRGYTATDVRNRAARPGDMIIEKSGGGELAPVGRVVLHRQGAVVMPTNFAGRLRPLRGNDPRFLCYLLSSLYAEGRTSAAIKQTTGIQNLDLGALLDERVRVPDLGTQATIASHLDAETARIDDLIAKKQRLQTALRERYESVVRLELSYRDGIKLKYLLAAPLAYGVLVPSHDPVGVPMLRITDLRTGTVDLNSVNRIPKSLSAEFRRTILREGDIVVSVVGTLGRCVEVIPQLVGANLNRALARVQLKQDVPRALIRIWFQSDDFQMQARLATSGDSAQPTLGLGDMKNFNVGIPRDSSRWAEITDRTLRRLAPIEATESKLQEQERLLVEHRQALITAAVRGELKIPGVVS</sequence>
<keyword evidence="4" id="KW-1185">Reference proteome</keyword>
<dbReference type="GO" id="GO:0009307">
    <property type="term" value="P:DNA restriction-modification system"/>
    <property type="evidence" value="ECO:0007669"/>
    <property type="project" value="UniProtKB-KW"/>
</dbReference>
<name>A0A930V0S8_9ACTN</name>
<dbReference type="InterPro" id="IPR051212">
    <property type="entry name" value="Type-I_RE_S_subunit"/>
</dbReference>
<dbReference type="Gene3D" id="3.90.220.20">
    <property type="entry name" value="DNA methylase specificity domains"/>
    <property type="match status" value="2"/>
</dbReference>
<dbReference type="GO" id="GO:0004519">
    <property type="term" value="F:endonuclease activity"/>
    <property type="evidence" value="ECO:0007669"/>
    <property type="project" value="UniProtKB-KW"/>
</dbReference>
<comment type="caution">
    <text evidence="3">The sequence shown here is derived from an EMBL/GenBank/DDBJ whole genome shotgun (WGS) entry which is preliminary data.</text>
</comment>
<dbReference type="Proteomes" id="UP000656804">
    <property type="component" value="Unassembled WGS sequence"/>
</dbReference>
<keyword evidence="3" id="KW-0255">Endonuclease</keyword>
<evidence type="ECO:0000256" key="2">
    <source>
        <dbReference type="ARBA" id="ARBA00023125"/>
    </source>
</evidence>
<dbReference type="PANTHER" id="PTHR43140">
    <property type="entry name" value="TYPE-1 RESTRICTION ENZYME ECOKI SPECIFICITY PROTEIN"/>
    <property type="match status" value="1"/>
</dbReference>
<keyword evidence="1" id="KW-0680">Restriction system</keyword>
<evidence type="ECO:0000313" key="3">
    <source>
        <dbReference type="EMBL" id="MBF4162580.1"/>
    </source>
</evidence>
<dbReference type="AlphaFoldDB" id="A0A930V0S8"/>
<evidence type="ECO:0000313" key="4">
    <source>
        <dbReference type="Proteomes" id="UP000656804"/>
    </source>
</evidence>
<keyword evidence="3" id="KW-0378">Hydrolase</keyword>
<accession>A0A930V0S8</accession>
<keyword evidence="3" id="KW-0540">Nuclease</keyword>
<protein>
    <submittedName>
        <fullName evidence="3">Restriction endonuclease subunit S</fullName>
    </submittedName>
</protein>
<dbReference type="PANTHER" id="PTHR43140:SF1">
    <property type="entry name" value="TYPE I RESTRICTION ENZYME ECOKI SPECIFICITY SUBUNIT"/>
    <property type="match status" value="1"/>
</dbReference>
<evidence type="ECO:0000256" key="1">
    <source>
        <dbReference type="ARBA" id="ARBA00022747"/>
    </source>
</evidence>
<organism evidence="3 4">
    <name type="scientific">Nocardioides acrostichi</name>
    <dbReference type="NCBI Taxonomy" id="2784339"/>
    <lineage>
        <taxon>Bacteria</taxon>
        <taxon>Bacillati</taxon>
        <taxon>Actinomycetota</taxon>
        <taxon>Actinomycetes</taxon>
        <taxon>Propionibacteriales</taxon>
        <taxon>Nocardioidaceae</taxon>
        <taxon>Nocardioides</taxon>
    </lineage>
</organism>